<proteinExistence type="predicted"/>
<keyword evidence="2" id="KW-1185">Reference proteome</keyword>
<gene>
    <name evidence="1" type="ORF">FRACYDRAFT_246101</name>
</gene>
<name>A0A1E7EYA5_9STRA</name>
<dbReference type="KEGG" id="fcy:FRACYDRAFT_246101"/>
<protein>
    <submittedName>
        <fullName evidence="1">Uncharacterized protein</fullName>
    </submittedName>
</protein>
<dbReference type="InParanoid" id="A0A1E7EYA5"/>
<dbReference type="Proteomes" id="UP000095751">
    <property type="component" value="Unassembled WGS sequence"/>
</dbReference>
<evidence type="ECO:0000313" key="2">
    <source>
        <dbReference type="Proteomes" id="UP000095751"/>
    </source>
</evidence>
<dbReference type="EMBL" id="KV784369">
    <property type="protein sequence ID" value="OEU11000.1"/>
    <property type="molecule type" value="Genomic_DNA"/>
</dbReference>
<reference evidence="1 2" key="1">
    <citation type="submission" date="2016-09" db="EMBL/GenBank/DDBJ databases">
        <title>Extensive genetic diversity and differential bi-allelic expression allows diatom success in the polar Southern Ocean.</title>
        <authorList>
            <consortium name="DOE Joint Genome Institute"/>
            <person name="Mock T."/>
            <person name="Otillar R.P."/>
            <person name="Strauss J."/>
            <person name="Dupont C."/>
            <person name="Frickenhaus S."/>
            <person name="Maumus F."/>
            <person name="Mcmullan M."/>
            <person name="Sanges R."/>
            <person name="Schmutz J."/>
            <person name="Toseland A."/>
            <person name="Valas R."/>
            <person name="Veluchamy A."/>
            <person name="Ward B.J."/>
            <person name="Allen A."/>
            <person name="Barry K."/>
            <person name="Falciatore A."/>
            <person name="Ferrante M."/>
            <person name="Fortunato A.E."/>
            <person name="Gloeckner G."/>
            <person name="Gruber A."/>
            <person name="Hipkin R."/>
            <person name="Janech M."/>
            <person name="Kroth P."/>
            <person name="Leese F."/>
            <person name="Lindquist E."/>
            <person name="Lyon B.R."/>
            <person name="Martin J."/>
            <person name="Mayer C."/>
            <person name="Parker M."/>
            <person name="Quesneville H."/>
            <person name="Raymond J."/>
            <person name="Uhlig C."/>
            <person name="Valentin K.U."/>
            <person name="Worden A.Z."/>
            <person name="Armbrust E.V."/>
            <person name="Bowler C."/>
            <person name="Green B."/>
            <person name="Moulton V."/>
            <person name="Van Oosterhout C."/>
            <person name="Grigoriev I."/>
        </authorList>
    </citation>
    <scope>NUCLEOTIDE SEQUENCE [LARGE SCALE GENOMIC DNA]</scope>
    <source>
        <strain evidence="1 2">CCMP1102</strain>
    </source>
</reference>
<dbReference type="AlphaFoldDB" id="A0A1E7EYA5"/>
<sequence>MVSMILDQGKSPRRKTYLIYTGTSLNGLDPVINRVDSVLLELPYDGLIAFAHPQYLFKSRTPLTYLGLILQSPINVIPFLPNNVPIHNNNIKLTTTQQQSLERVRREQYYVKFVNAIGENKDVQFVGEDLRSLLTAPEIPLGVNKLLLTNELLIVVNDIDNNIDNNNDNDSYIICDVTALAKNSKVSRGIFRDYAHDN</sequence>
<organism evidence="1 2">
    <name type="scientific">Fragilariopsis cylindrus CCMP1102</name>
    <dbReference type="NCBI Taxonomy" id="635003"/>
    <lineage>
        <taxon>Eukaryota</taxon>
        <taxon>Sar</taxon>
        <taxon>Stramenopiles</taxon>
        <taxon>Ochrophyta</taxon>
        <taxon>Bacillariophyta</taxon>
        <taxon>Bacillariophyceae</taxon>
        <taxon>Bacillariophycidae</taxon>
        <taxon>Bacillariales</taxon>
        <taxon>Bacillariaceae</taxon>
        <taxon>Fragilariopsis</taxon>
    </lineage>
</organism>
<evidence type="ECO:0000313" key="1">
    <source>
        <dbReference type="EMBL" id="OEU11000.1"/>
    </source>
</evidence>
<accession>A0A1E7EYA5</accession>